<dbReference type="Gene3D" id="3.40.50.1820">
    <property type="entry name" value="alpha/beta hydrolase"/>
    <property type="match status" value="1"/>
</dbReference>
<dbReference type="PANTHER" id="PTHR38050">
    <property type="match status" value="1"/>
</dbReference>
<dbReference type="InterPro" id="IPR029058">
    <property type="entry name" value="AB_hydrolase_fold"/>
</dbReference>
<dbReference type="Pfam" id="PF10503">
    <property type="entry name" value="Esterase_PHB"/>
    <property type="match status" value="1"/>
</dbReference>
<evidence type="ECO:0000256" key="7">
    <source>
        <dbReference type="ARBA" id="ARBA00023326"/>
    </source>
</evidence>
<dbReference type="HOGENOM" id="CLU_027551_4_1_11"/>
<dbReference type="PANTHER" id="PTHR38050:SF2">
    <property type="entry name" value="FERULOYL ESTERASE C-RELATED"/>
    <property type="match status" value="1"/>
</dbReference>
<gene>
    <name evidence="8" type="ordered locus">ckrop_1971</name>
</gene>
<sequence length="322" mass="34395">MVIHSPHRRAIATAVLISLVIAALFAVIVTRRRSSSPSEDEELNGPSSSAITIKSGGLTRSYRLSVPLTDATAAPLPVIFAFHGHSQNATLMKKYTDLDRLPALVVYPQDEKGKSGTQRAWESAPYTTTNDGDKDSQLVCDILAQLDRKYRIDHTRIYATGKSNGGGFAAKLACTMPETFAAVAPVAGAYYPATHTSCTTGSTPNNDVSVLEIHGVKDGTMHYDGGTSHGERYVAAPELAGTFAQLQGCASEPATSPTSSAGVTRMTWGGCRPGVDVEHLAIADGGHNWPGSPYQKESGEGPYNHTLQTTDVVWDFLSRHHK</sequence>
<dbReference type="AlphaFoldDB" id="C4LLH5"/>
<evidence type="ECO:0000256" key="1">
    <source>
        <dbReference type="ARBA" id="ARBA00004613"/>
    </source>
</evidence>
<dbReference type="KEGG" id="ckp:ckrop_1971"/>
<comment type="subcellular location">
    <subcellularLocation>
        <location evidence="1">Secreted</location>
    </subcellularLocation>
</comment>
<dbReference type="STRING" id="645127.ckrop_1971"/>
<dbReference type="Proteomes" id="UP000001473">
    <property type="component" value="Chromosome"/>
</dbReference>
<reference evidence="8 9" key="1">
    <citation type="journal article" date="2008" name="J. Biotechnol.">
        <title>Ultrafast pyrosequencing of Corynebacterium kroppenstedtii DSM44385 revealed insights into the physiology of a lipophilic corynebacterium that lacks mycolic acids.</title>
        <authorList>
            <person name="Tauch A."/>
            <person name="Schneider J."/>
            <person name="Szczepanowski R."/>
            <person name="Tilker A."/>
            <person name="Viehoever P."/>
            <person name="Gartemann K.-H."/>
            <person name="Arnold W."/>
            <person name="Blom J."/>
            <person name="Brinkrolf K."/>
            <person name="Brune I."/>
            <person name="Goetker S."/>
            <person name="Weisshaar B."/>
            <person name="Goesmann A."/>
            <person name="Droege M."/>
            <person name="Puehler A."/>
        </authorList>
    </citation>
    <scope>NUCLEOTIDE SEQUENCE [LARGE SCALE GENOMIC DNA]</scope>
    <source>
        <strain evidence="9">DSM 44385 / JCM 11950 / CIP 105744 / CCUG 35717</strain>
    </source>
</reference>
<dbReference type="GO" id="GO:0030600">
    <property type="term" value="F:feruloyl esterase activity"/>
    <property type="evidence" value="ECO:0007669"/>
    <property type="project" value="InterPro"/>
</dbReference>
<name>C4LLH5_CORK4</name>
<evidence type="ECO:0000256" key="3">
    <source>
        <dbReference type="ARBA" id="ARBA00022651"/>
    </source>
</evidence>
<dbReference type="InterPro" id="IPR043595">
    <property type="entry name" value="FaeB/C/D"/>
</dbReference>
<keyword evidence="6" id="KW-0119">Carbohydrate metabolism</keyword>
<dbReference type="InterPro" id="IPR010126">
    <property type="entry name" value="Esterase_phb"/>
</dbReference>
<evidence type="ECO:0000256" key="4">
    <source>
        <dbReference type="ARBA" id="ARBA00022729"/>
    </source>
</evidence>
<evidence type="ECO:0000256" key="6">
    <source>
        <dbReference type="ARBA" id="ARBA00023277"/>
    </source>
</evidence>
<dbReference type="EMBL" id="CP001620">
    <property type="protein sequence ID" value="ACR18680.1"/>
    <property type="molecule type" value="Genomic_DNA"/>
</dbReference>
<keyword evidence="9" id="KW-1185">Reference proteome</keyword>
<dbReference type="GO" id="GO:0045493">
    <property type="term" value="P:xylan catabolic process"/>
    <property type="evidence" value="ECO:0007669"/>
    <property type="project" value="UniProtKB-KW"/>
</dbReference>
<dbReference type="GO" id="GO:0005576">
    <property type="term" value="C:extracellular region"/>
    <property type="evidence" value="ECO:0007669"/>
    <property type="project" value="UniProtKB-SubCell"/>
</dbReference>
<protein>
    <submittedName>
        <fullName evidence="8">Putative secreted protein</fullName>
    </submittedName>
</protein>
<keyword evidence="4" id="KW-0732">Signal</keyword>
<dbReference type="SUPFAM" id="SSF53474">
    <property type="entry name" value="alpha/beta-Hydrolases"/>
    <property type="match status" value="2"/>
</dbReference>
<dbReference type="OrthoDB" id="9767239at2"/>
<keyword evidence="7" id="KW-0624">Polysaccharide degradation</keyword>
<keyword evidence="2" id="KW-0964">Secreted</keyword>
<proteinExistence type="predicted"/>
<evidence type="ECO:0000313" key="8">
    <source>
        <dbReference type="EMBL" id="ACR18680.1"/>
    </source>
</evidence>
<evidence type="ECO:0000313" key="9">
    <source>
        <dbReference type="Proteomes" id="UP000001473"/>
    </source>
</evidence>
<keyword evidence="3" id="KW-0858">Xylan degradation</keyword>
<evidence type="ECO:0000256" key="5">
    <source>
        <dbReference type="ARBA" id="ARBA00022801"/>
    </source>
</evidence>
<accession>C4LLH5</accession>
<evidence type="ECO:0000256" key="2">
    <source>
        <dbReference type="ARBA" id="ARBA00022525"/>
    </source>
</evidence>
<dbReference type="eggNOG" id="COG3509">
    <property type="taxonomic scope" value="Bacteria"/>
</dbReference>
<organism evidence="8 9">
    <name type="scientific">Corynebacterium kroppenstedtii (strain DSM 44385 / JCM 11950 / CIP 105744 / CCUG 35717)</name>
    <dbReference type="NCBI Taxonomy" id="645127"/>
    <lineage>
        <taxon>Bacteria</taxon>
        <taxon>Bacillati</taxon>
        <taxon>Actinomycetota</taxon>
        <taxon>Actinomycetes</taxon>
        <taxon>Mycobacteriales</taxon>
        <taxon>Corynebacteriaceae</taxon>
        <taxon>Corynebacterium</taxon>
    </lineage>
</organism>
<keyword evidence="5" id="KW-0378">Hydrolase</keyword>